<reference evidence="8 9" key="1">
    <citation type="submission" date="2024-09" db="EMBL/GenBank/DDBJ databases">
        <authorList>
            <person name="Salinas-Garcia M.A."/>
            <person name="Prieme A."/>
        </authorList>
    </citation>
    <scope>NUCLEOTIDE SEQUENCE [LARGE SCALE GENOMIC DNA]</scope>
    <source>
        <strain evidence="8 9">DSM 21081</strain>
    </source>
</reference>
<comment type="caution">
    <text evidence="8">The sequence shown here is derived from an EMBL/GenBank/DDBJ whole genome shotgun (WGS) entry which is preliminary data.</text>
</comment>
<proteinExistence type="inferred from homology"/>
<keyword evidence="3 6" id="KW-0808">Transferase</keyword>
<dbReference type="InterPro" id="IPR000092">
    <property type="entry name" value="Polyprenyl_synt"/>
</dbReference>
<keyword evidence="4" id="KW-0479">Metal-binding</keyword>
<evidence type="ECO:0000256" key="7">
    <source>
        <dbReference type="SAM" id="MobiDB-lite"/>
    </source>
</evidence>
<name>A0ABV4UJI4_9MICC</name>
<evidence type="ECO:0000256" key="2">
    <source>
        <dbReference type="ARBA" id="ARBA00006706"/>
    </source>
</evidence>
<protein>
    <submittedName>
        <fullName evidence="8">Polyprenyl synthetase family protein</fullName>
        <ecNumber evidence="8">2.5.1.-</ecNumber>
    </submittedName>
</protein>
<dbReference type="SUPFAM" id="SSF48576">
    <property type="entry name" value="Terpenoid synthases"/>
    <property type="match status" value="1"/>
</dbReference>
<dbReference type="Pfam" id="PF00348">
    <property type="entry name" value="polyprenyl_synt"/>
    <property type="match status" value="1"/>
</dbReference>
<dbReference type="RefSeq" id="WP_373970896.1">
    <property type="nucleotide sequence ID" value="NZ_JBHDLJ010000002.1"/>
</dbReference>
<evidence type="ECO:0000256" key="3">
    <source>
        <dbReference type="ARBA" id="ARBA00022679"/>
    </source>
</evidence>
<evidence type="ECO:0000256" key="1">
    <source>
        <dbReference type="ARBA" id="ARBA00001946"/>
    </source>
</evidence>
<evidence type="ECO:0000313" key="9">
    <source>
        <dbReference type="Proteomes" id="UP001575652"/>
    </source>
</evidence>
<comment type="cofactor">
    <cofactor evidence="1">
        <name>Mg(2+)</name>
        <dbReference type="ChEBI" id="CHEBI:18420"/>
    </cofactor>
</comment>
<sequence length="385" mass="40452">MSVDAQGRGEARAAGAQAPDARSPRAGHPAGDSAPRPSDGGWPGYRDRVREVLADELSVARRRPGILSPNFGRLWARLEGTLEGGKWMRPRLVHYAYRAFGGADQLACARLGASFEMLHASLVIHDDVIDRDFVRRGAPTVGALYRDDAAARGHGAADAEHAGHSASIIAGDLLLAGSIKLAATAGTDSSCGTEVVDIVHGAILASAAGELDDLLYSLDPESVDLDQVLNMERLKTAAYSFEAPLHAGALLAGASAADARQLGDVGRRIGTAYQVIDDVLGTFGRPEVTGKSAESDLRAGKRTVLTAYAAQHEAFQSELAAFRAGASTIDTLRAALRETGAEAHAVDLAARLVAAALQQAENLRLEPALLDELAGICHHVLNREK</sequence>
<keyword evidence="5" id="KW-0460">Magnesium</keyword>
<evidence type="ECO:0000256" key="6">
    <source>
        <dbReference type="RuleBase" id="RU004466"/>
    </source>
</evidence>
<feature type="compositionally biased region" description="Low complexity" evidence="7">
    <location>
        <begin position="1"/>
        <end position="21"/>
    </location>
</feature>
<evidence type="ECO:0000256" key="4">
    <source>
        <dbReference type="ARBA" id="ARBA00022723"/>
    </source>
</evidence>
<dbReference type="SFLD" id="SFLDS00005">
    <property type="entry name" value="Isoprenoid_Synthase_Type_I"/>
    <property type="match status" value="1"/>
</dbReference>
<dbReference type="PANTHER" id="PTHR12001">
    <property type="entry name" value="GERANYLGERANYL PYROPHOSPHATE SYNTHASE"/>
    <property type="match status" value="1"/>
</dbReference>
<dbReference type="PANTHER" id="PTHR12001:SF85">
    <property type="entry name" value="SHORT CHAIN ISOPRENYL DIPHOSPHATE SYNTHASE"/>
    <property type="match status" value="1"/>
</dbReference>
<dbReference type="Gene3D" id="1.10.600.10">
    <property type="entry name" value="Farnesyl Diphosphate Synthase"/>
    <property type="match status" value="1"/>
</dbReference>
<dbReference type="CDD" id="cd00685">
    <property type="entry name" value="Trans_IPPS_HT"/>
    <property type="match status" value="1"/>
</dbReference>
<dbReference type="PROSITE" id="PS00444">
    <property type="entry name" value="POLYPRENYL_SYNTHASE_2"/>
    <property type="match status" value="1"/>
</dbReference>
<evidence type="ECO:0000313" key="8">
    <source>
        <dbReference type="EMBL" id="MFB0833734.1"/>
    </source>
</evidence>
<dbReference type="InterPro" id="IPR033749">
    <property type="entry name" value="Polyprenyl_synt_CS"/>
</dbReference>
<dbReference type="GO" id="GO:0016740">
    <property type="term" value="F:transferase activity"/>
    <property type="evidence" value="ECO:0007669"/>
    <property type="project" value="UniProtKB-KW"/>
</dbReference>
<dbReference type="InterPro" id="IPR008949">
    <property type="entry name" value="Isoprenoid_synthase_dom_sf"/>
</dbReference>
<feature type="region of interest" description="Disordered" evidence="7">
    <location>
        <begin position="1"/>
        <end position="45"/>
    </location>
</feature>
<organism evidence="8 9">
    <name type="scientific">Arthrobacter halodurans</name>
    <dbReference type="NCBI Taxonomy" id="516699"/>
    <lineage>
        <taxon>Bacteria</taxon>
        <taxon>Bacillati</taxon>
        <taxon>Actinomycetota</taxon>
        <taxon>Actinomycetes</taxon>
        <taxon>Micrococcales</taxon>
        <taxon>Micrococcaceae</taxon>
        <taxon>Arthrobacter</taxon>
    </lineage>
</organism>
<accession>A0ABV4UJI4</accession>
<gene>
    <name evidence="8" type="ORF">ACETWP_03960</name>
</gene>
<dbReference type="Proteomes" id="UP001575652">
    <property type="component" value="Unassembled WGS sequence"/>
</dbReference>
<keyword evidence="9" id="KW-1185">Reference proteome</keyword>
<comment type="similarity">
    <text evidence="2 6">Belongs to the FPP/GGPP synthase family.</text>
</comment>
<dbReference type="EC" id="2.5.1.-" evidence="8"/>
<evidence type="ECO:0000256" key="5">
    <source>
        <dbReference type="ARBA" id="ARBA00022842"/>
    </source>
</evidence>
<dbReference type="EMBL" id="JBHDLJ010000002">
    <property type="protein sequence ID" value="MFB0833734.1"/>
    <property type="molecule type" value="Genomic_DNA"/>
</dbReference>
<dbReference type="PROSITE" id="PS00723">
    <property type="entry name" value="POLYPRENYL_SYNTHASE_1"/>
    <property type="match status" value="1"/>
</dbReference>